<gene>
    <name evidence="2" type="ORF">JQC93_07550</name>
</gene>
<comment type="caution">
    <text evidence="2">The sequence shown here is derived from an EMBL/GenBank/DDBJ whole genome shotgun (WGS) entry which is preliminary data.</text>
</comment>
<name>A0ABS2HGP5_9VIBR</name>
<keyword evidence="3" id="KW-1185">Reference proteome</keyword>
<dbReference type="InterPro" id="IPR032811">
    <property type="entry name" value="Put_conjugal_transfer"/>
</dbReference>
<feature type="chain" id="PRO_5045442512" evidence="1">
    <location>
        <begin position="22"/>
        <end position="388"/>
    </location>
</feature>
<organism evidence="2 3">
    <name type="scientific">Vibrio ulleungensis</name>
    <dbReference type="NCBI Taxonomy" id="2807619"/>
    <lineage>
        <taxon>Bacteria</taxon>
        <taxon>Pseudomonadati</taxon>
        <taxon>Pseudomonadota</taxon>
        <taxon>Gammaproteobacteria</taxon>
        <taxon>Vibrionales</taxon>
        <taxon>Vibrionaceae</taxon>
        <taxon>Vibrio</taxon>
    </lineage>
</organism>
<evidence type="ECO:0000256" key="1">
    <source>
        <dbReference type="SAM" id="SignalP"/>
    </source>
</evidence>
<dbReference type="Pfam" id="PF13729">
    <property type="entry name" value="TraF_2"/>
    <property type="match status" value="1"/>
</dbReference>
<proteinExistence type="predicted"/>
<dbReference type="Gene3D" id="2.40.160.60">
    <property type="entry name" value="Outer membrane protein transport protein (OMPP1/FadL/TodX)"/>
    <property type="match status" value="1"/>
</dbReference>
<keyword evidence="1" id="KW-0732">Signal</keyword>
<protein>
    <submittedName>
        <fullName evidence="2">Conjugal transfer protein TraF</fullName>
    </submittedName>
</protein>
<feature type="signal peptide" evidence="1">
    <location>
        <begin position="1"/>
        <end position="21"/>
    </location>
</feature>
<accession>A0ABS2HGP5</accession>
<evidence type="ECO:0000313" key="2">
    <source>
        <dbReference type="EMBL" id="MBM7036266.1"/>
    </source>
</evidence>
<dbReference type="EMBL" id="JAFEUM010000002">
    <property type="protein sequence ID" value="MBM7036266.1"/>
    <property type="molecule type" value="Genomic_DNA"/>
</dbReference>
<dbReference type="Proteomes" id="UP000809621">
    <property type="component" value="Unassembled WGS sequence"/>
</dbReference>
<evidence type="ECO:0000313" key="3">
    <source>
        <dbReference type="Proteomes" id="UP000809621"/>
    </source>
</evidence>
<dbReference type="RefSeq" id="WP_205157847.1">
    <property type="nucleotide sequence ID" value="NZ_JAFEUM010000002.1"/>
</dbReference>
<reference evidence="2 3" key="1">
    <citation type="submission" date="2021-02" db="EMBL/GenBank/DDBJ databases">
        <authorList>
            <person name="Park J.-S."/>
        </authorList>
    </citation>
    <scope>NUCLEOTIDE SEQUENCE [LARGE SCALE GENOMIC DNA]</scope>
    <source>
        <strain evidence="2 3">188UL20-2</strain>
    </source>
</reference>
<sequence>MKRNIQLTALAVALSSASATAAIDARSFAMGGTGVSNANFLTSSFHNPALAARYSDSDDFGMILPTINVRAHDSGDLVTSIDNFSDAFDRWDESNGSDDQAKQEWIDALSAMDGEIVNADVSTGMVVAIPNRYLSANFFAMVNASVIAAPSVDDSDFNITDPDEELKSSVLGLGAGTVDIGITLARELQVDALPGRLYLGVSPKFQQLLALGYSASAEDADDDDFDFDDANTSTGFNLDIGLAYDINDQIQLGFSAKNLIENTLETNSYTGVNGSSTNATYVVGPEYVIGASYQTKLFAVSADFDINEKKYFEEIDYATQFARVGAEFDAWSWAQIRAGYSMSLNDHSEDMITAGLGLKLFGTAGIDLSAGYGSDNNYGVAAQFIMQL</sequence>